<gene>
    <name evidence="2" type="primary">nodN</name>
    <name evidence="2" type="ORF">GCM10011390_36030</name>
</gene>
<dbReference type="Proteomes" id="UP000644699">
    <property type="component" value="Unassembled WGS sequence"/>
</dbReference>
<sequence>MPSDATFEAQLRARLVPIEDYRRHLNAEAFVSDWLLVDQAMIDTFAAATRDHQFIHVDPERARAEAPFGGTIAHGFLTLSLLSTLAFEALPGVERTRMGINYGFEQVRFIAPVKSGARVRGRFRLIGLVERAVSLQSSWDATIEIEGAAKPALTAHWTTVAVLDPPTE</sequence>
<comment type="caution">
    <text evidence="2">The sequence shown here is derived from an EMBL/GenBank/DDBJ whole genome shotgun (WGS) entry which is preliminary data.</text>
</comment>
<reference evidence="2" key="2">
    <citation type="submission" date="2020-09" db="EMBL/GenBank/DDBJ databases">
        <authorList>
            <person name="Sun Q."/>
            <person name="Zhou Y."/>
        </authorList>
    </citation>
    <scope>NUCLEOTIDE SEQUENCE</scope>
    <source>
        <strain evidence="2">CGMCC 1.15367</strain>
    </source>
</reference>
<dbReference type="AlphaFoldDB" id="A0A917EA08"/>
<dbReference type="InterPro" id="IPR002539">
    <property type="entry name" value="MaoC-like_dom"/>
</dbReference>
<dbReference type="PANTHER" id="PTHR42993">
    <property type="entry name" value="MAOC-LIKE DEHYDRATASE DOMAIN-CONTAINING PROTEIN"/>
    <property type="match status" value="1"/>
</dbReference>
<dbReference type="Pfam" id="PF01575">
    <property type="entry name" value="MaoC_dehydratas"/>
    <property type="match status" value="1"/>
</dbReference>
<protein>
    <submittedName>
        <fullName evidence="2">Nodulation protein NodN</fullName>
    </submittedName>
</protein>
<reference evidence="2" key="1">
    <citation type="journal article" date="2014" name="Int. J. Syst. Evol. Microbiol.">
        <title>Complete genome sequence of Corynebacterium casei LMG S-19264T (=DSM 44701T), isolated from a smear-ripened cheese.</title>
        <authorList>
            <consortium name="US DOE Joint Genome Institute (JGI-PGF)"/>
            <person name="Walter F."/>
            <person name="Albersmeier A."/>
            <person name="Kalinowski J."/>
            <person name="Ruckert C."/>
        </authorList>
    </citation>
    <scope>NUCLEOTIDE SEQUENCE</scope>
    <source>
        <strain evidence="2">CGMCC 1.15367</strain>
    </source>
</reference>
<dbReference type="Gene3D" id="3.10.129.10">
    <property type="entry name" value="Hotdog Thioesterase"/>
    <property type="match status" value="1"/>
</dbReference>
<evidence type="ECO:0000313" key="2">
    <source>
        <dbReference type="EMBL" id="GGE13703.1"/>
    </source>
</evidence>
<evidence type="ECO:0000313" key="3">
    <source>
        <dbReference type="Proteomes" id="UP000644699"/>
    </source>
</evidence>
<name>A0A917EA08_9HYPH</name>
<dbReference type="CDD" id="cd03450">
    <property type="entry name" value="NodN"/>
    <property type="match status" value="1"/>
</dbReference>
<feature type="domain" description="MaoC-like" evidence="1">
    <location>
        <begin position="33"/>
        <end position="127"/>
    </location>
</feature>
<dbReference type="InterPro" id="IPR029069">
    <property type="entry name" value="HotDog_dom_sf"/>
</dbReference>
<dbReference type="SUPFAM" id="SSF54637">
    <property type="entry name" value="Thioesterase/thiol ester dehydrase-isomerase"/>
    <property type="match status" value="1"/>
</dbReference>
<evidence type="ECO:0000259" key="1">
    <source>
        <dbReference type="Pfam" id="PF01575"/>
    </source>
</evidence>
<dbReference type="InterPro" id="IPR039375">
    <property type="entry name" value="NodN-like"/>
</dbReference>
<dbReference type="EMBL" id="BMIQ01000006">
    <property type="protein sequence ID" value="GGE13703.1"/>
    <property type="molecule type" value="Genomic_DNA"/>
</dbReference>
<proteinExistence type="predicted"/>
<accession>A0A917EA08</accession>
<dbReference type="PANTHER" id="PTHR42993:SF1">
    <property type="entry name" value="MAOC-LIKE DEHYDRATASE DOMAIN-CONTAINING PROTEIN"/>
    <property type="match status" value="1"/>
</dbReference>
<organism evidence="2 3">
    <name type="scientific">Aureimonas endophytica</name>
    <dbReference type="NCBI Taxonomy" id="2027858"/>
    <lineage>
        <taxon>Bacteria</taxon>
        <taxon>Pseudomonadati</taxon>
        <taxon>Pseudomonadota</taxon>
        <taxon>Alphaproteobacteria</taxon>
        <taxon>Hyphomicrobiales</taxon>
        <taxon>Aurantimonadaceae</taxon>
        <taxon>Aureimonas</taxon>
    </lineage>
</organism>
<keyword evidence="3" id="KW-1185">Reference proteome</keyword>